<dbReference type="EMBL" id="JBHSDV010000001">
    <property type="protein sequence ID" value="MFC4387223.1"/>
    <property type="molecule type" value="Genomic_DNA"/>
</dbReference>
<protein>
    <submittedName>
        <fullName evidence="2">Lactonase family protein</fullName>
        <ecNumber evidence="2">3.1.1.-</ecNumber>
    </submittedName>
</protein>
<evidence type="ECO:0000256" key="1">
    <source>
        <dbReference type="ARBA" id="ARBA00005564"/>
    </source>
</evidence>
<keyword evidence="2" id="KW-0378">Hydrolase</keyword>
<reference evidence="3" key="1">
    <citation type="journal article" date="2019" name="Int. J. Syst. Evol. Microbiol.">
        <title>The Global Catalogue of Microorganisms (GCM) 10K type strain sequencing project: providing services to taxonomists for standard genome sequencing and annotation.</title>
        <authorList>
            <consortium name="The Broad Institute Genomics Platform"/>
            <consortium name="The Broad Institute Genome Sequencing Center for Infectious Disease"/>
            <person name="Wu L."/>
            <person name="Ma J."/>
        </authorList>
    </citation>
    <scope>NUCLEOTIDE SEQUENCE [LARGE SCALE GENOMIC DNA]</scope>
    <source>
        <strain evidence="3">KACC 14058</strain>
    </source>
</reference>
<dbReference type="SUPFAM" id="SSF51004">
    <property type="entry name" value="C-terminal (heme d1) domain of cytochrome cd1-nitrite reductase"/>
    <property type="match status" value="1"/>
</dbReference>
<dbReference type="Gene3D" id="2.130.10.10">
    <property type="entry name" value="YVTN repeat-like/Quinoprotein amine dehydrogenase"/>
    <property type="match status" value="1"/>
</dbReference>
<organism evidence="2 3">
    <name type="scientific">Gracilibacillus marinus</name>
    <dbReference type="NCBI Taxonomy" id="630535"/>
    <lineage>
        <taxon>Bacteria</taxon>
        <taxon>Bacillati</taxon>
        <taxon>Bacillota</taxon>
        <taxon>Bacilli</taxon>
        <taxon>Bacillales</taxon>
        <taxon>Bacillaceae</taxon>
        <taxon>Gracilibacillus</taxon>
    </lineage>
</organism>
<dbReference type="InterPro" id="IPR019405">
    <property type="entry name" value="Lactonase_7-beta_prop"/>
</dbReference>
<dbReference type="InterPro" id="IPR050282">
    <property type="entry name" value="Cycloisomerase_2"/>
</dbReference>
<dbReference type="PANTHER" id="PTHR30344">
    <property type="entry name" value="6-PHOSPHOGLUCONOLACTONASE-RELATED"/>
    <property type="match status" value="1"/>
</dbReference>
<keyword evidence="3" id="KW-1185">Reference proteome</keyword>
<comment type="caution">
    <text evidence="2">The sequence shown here is derived from an EMBL/GenBank/DDBJ whole genome shotgun (WGS) entry which is preliminary data.</text>
</comment>
<comment type="similarity">
    <text evidence="1">Belongs to the cycloisomerase 2 family.</text>
</comment>
<proteinExistence type="inferred from homology"/>
<dbReference type="GO" id="GO:0016787">
    <property type="term" value="F:hydrolase activity"/>
    <property type="evidence" value="ECO:0007669"/>
    <property type="project" value="UniProtKB-KW"/>
</dbReference>
<dbReference type="InterPro" id="IPR015943">
    <property type="entry name" value="WD40/YVTN_repeat-like_dom_sf"/>
</dbReference>
<sequence length="345" mass="38310">MGNDRFIGYVGTYTKKESKGVYRFELDVHNKKLEQVTVAAELSNPTYVTVSKDNKNLYAVAKMGEEGGVASFSIDENGQLAKINEQSLQGSPPCHIEVNEANSVLVTANYHSTLGVLHTINSEGSVKIVDTAQHEGNGPHERQEKPHLHYAGFTPDEKYVVIVDLGTDTITSYAYESGTLEKKYVFHTKEGSGPRHITFHPNGQYAFVMTELSNEVIVLKYDGNGQFEEVQSISTLPGDFTDNSQGSAIHISSDGKFVYAGNRGHDSIAIFKVTDKCTLEFVEWTHTEGQWPRDFVLDPTENFLVASNQESNNLTLFERDKGTGKLTLIEKDIYAPEPVCVKFLK</sequence>
<gene>
    <name evidence="2" type="ORF">ACFOZ1_05300</name>
</gene>
<name>A0ABV8VWS5_9BACI</name>
<accession>A0ABV8VWS5</accession>
<dbReference type="PANTHER" id="PTHR30344:SF1">
    <property type="entry name" value="6-PHOSPHOGLUCONOLACTONASE"/>
    <property type="match status" value="1"/>
</dbReference>
<evidence type="ECO:0000313" key="3">
    <source>
        <dbReference type="Proteomes" id="UP001595880"/>
    </source>
</evidence>
<evidence type="ECO:0000313" key="2">
    <source>
        <dbReference type="EMBL" id="MFC4387223.1"/>
    </source>
</evidence>
<dbReference type="Proteomes" id="UP001595880">
    <property type="component" value="Unassembled WGS sequence"/>
</dbReference>
<dbReference type="Pfam" id="PF10282">
    <property type="entry name" value="Lactonase"/>
    <property type="match status" value="1"/>
</dbReference>
<dbReference type="InterPro" id="IPR011048">
    <property type="entry name" value="Haem_d1_sf"/>
</dbReference>
<dbReference type="EC" id="3.1.1.-" evidence="2"/>
<dbReference type="RefSeq" id="WP_390196743.1">
    <property type="nucleotide sequence ID" value="NZ_JBHSDV010000001.1"/>
</dbReference>